<dbReference type="Proteomes" id="UP001206925">
    <property type="component" value="Unassembled WGS sequence"/>
</dbReference>
<dbReference type="EC" id="2.5.1.18" evidence="1"/>
<dbReference type="InterPro" id="IPR036282">
    <property type="entry name" value="Glutathione-S-Trfase_C_sf"/>
</dbReference>
<evidence type="ECO:0000256" key="1">
    <source>
        <dbReference type="ARBA" id="ARBA00012452"/>
    </source>
</evidence>
<dbReference type="GO" id="GO:0006749">
    <property type="term" value="P:glutathione metabolic process"/>
    <property type="evidence" value="ECO:0007669"/>
    <property type="project" value="TreeGrafter"/>
</dbReference>
<evidence type="ECO:0000256" key="2">
    <source>
        <dbReference type="ARBA" id="ARBA00022679"/>
    </source>
</evidence>
<keyword evidence="4" id="KW-1185">Reference proteome</keyword>
<dbReference type="SUPFAM" id="SSF47616">
    <property type="entry name" value="GST C-terminal domain-like"/>
    <property type="match status" value="1"/>
</dbReference>
<reference evidence="3" key="1">
    <citation type="submission" date="2022-06" db="EMBL/GenBank/DDBJ databases">
        <title>Uncovering the hologenomic basis of an extraordinary plant invasion.</title>
        <authorList>
            <person name="Bieker V.C."/>
            <person name="Martin M.D."/>
            <person name="Gilbert T."/>
            <person name="Hodgins K."/>
            <person name="Battlay P."/>
            <person name="Petersen B."/>
            <person name="Wilson J."/>
        </authorList>
    </citation>
    <scope>NUCLEOTIDE SEQUENCE</scope>
    <source>
        <strain evidence="3">AA19_3_7</strain>
        <tissue evidence="3">Leaf</tissue>
    </source>
</reference>
<keyword evidence="2" id="KW-0808">Transferase</keyword>
<dbReference type="PANTHER" id="PTHR43900:SF47">
    <property type="entry name" value="GLUTATHIONE S-TRANSFERASE F6-RELATED"/>
    <property type="match status" value="1"/>
</dbReference>
<evidence type="ECO:0000313" key="4">
    <source>
        <dbReference type="Proteomes" id="UP001206925"/>
    </source>
</evidence>
<gene>
    <name evidence="3" type="ORF">M8C21_008216</name>
</gene>
<proteinExistence type="predicted"/>
<dbReference type="AlphaFoldDB" id="A0AAD5GTP2"/>
<evidence type="ECO:0000313" key="3">
    <source>
        <dbReference type="EMBL" id="KAI7751423.1"/>
    </source>
</evidence>
<dbReference type="GO" id="GO:0005737">
    <property type="term" value="C:cytoplasm"/>
    <property type="evidence" value="ECO:0007669"/>
    <property type="project" value="TreeGrafter"/>
</dbReference>
<dbReference type="EMBL" id="JAMZMK010005915">
    <property type="protein sequence ID" value="KAI7751423.1"/>
    <property type="molecule type" value="Genomic_DNA"/>
</dbReference>
<comment type="caution">
    <text evidence="3">The sequence shown here is derived from an EMBL/GenBank/DDBJ whole genome shotgun (WGS) entry which is preliminary data.</text>
</comment>
<name>A0AAD5GTP2_AMBAR</name>
<dbReference type="GO" id="GO:0004364">
    <property type="term" value="F:glutathione transferase activity"/>
    <property type="evidence" value="ECO:0007669"/>
    <property type="project" value="UniProtKB-EC"/>
</dbReference>
<dbReference type="PANTHER" id="PTHR43900">
    <property type="entry name" value="GLUTATHIONE S-TRANSFERASE RHO"/>
    <property type="match status" value="1"/>
</dbReference>
<dbReference type="Gene3D" id="1.20.1050.10">
    <property type="match status" value="2"/>
</dbReference>
<dbReference type="GO" id="GO:0043295">
    <property type="term" value="F:glutathione binding"/>
    <property type="evidence" value="ECO:0007669"/>
    <property type="project" value="TreeGrafter"/>
</dbReference>
<organism evidence="3 4">
    <name type="scientific">Ambrosia artemisiifolia</name>
    <name type="common">Common ragweed</name>
    <dbReference type="NCBI Taxonomy" id="4212"/>
    <lineage>
        <taxon>Eukaryota</taxon>
        <taxon>Viridiplantae</taxon>
        <taxon>Streptophyta</taxon>
        <taxon>Embryophyta</taxon>
        <taxon>Tracheophyta</taxon>
        <taxon>Spermatophyta</taxon>
        <taxon>Magnoliopsida</taxon>
        <taxon>eudicotyledons</taxon>
        <taxon>Gunneridae</taxon>
        <taxon>Pentapetalae</taxon>
        <taxon>asterids</taxon>
        <taxon>campanulids</taxon>
        <taxon>Asterales</taxon>
        <taxon>Asteraceae</taxon>
        <taxon>Asteroideae</taxon>
        <taxon>Heliantheae alliance</taxon>
        <taxon>Heliantheae</taxon>
        <taxon>Ambrosia</taxon>
    </lineage>
</organism>
<sequence length="78" mass="8714">MAIVGVWMEVESQKFEQLGSKLAWELAYKPMFGMTADEAIVEENEKKLGQGLFDARPHVSAWAAEIMSRPAWVKVGST</sequence>
<protein>
    <recommendedName>
        <fullName evidence="1">glutathione transferase</fullName>
        <ecNumber evidence="1">2.5.1.18</ecNumber>
    </recommendedName>
</protein>
<accession>A0AAD5GTP2</accession>